<evidence type="ECO:0000256" key="6">
    <source>
        <dbReference type="ARBA" id="ARBA00023163"/>
    </source>
</evidence>
<protein>
    <recommendedName>
        <fullName evidence="1">Stage 0 sporulation protein A homolog</fullName>
    </recommendedName>
</protein>
<evidence type="ECO:0000313" key="13">
    <source>
        <dbReference type="Proteomes" id="UP000481872"/>
    </source>
</evidence>
<feature type="DNA-binding region" description="OmpR/PhoB-type" evidence="9">
    <location>
        <begin position="118"/>
        <end position="212"/>
    </location>
</feature>
<dbReference type="AlphaFoldDB" id="A0A6M0H7M1"/>
<dbReference type="SMART" id="SM00448">
    <property type="entry name" value="REC"/>
    <property type="match status" value="1"/>
</dbReference>
<dbReference type="InterPro" id="IPR001789">
    <property type="entry name" value="Sig_transdc_resp-reg_receiver"/>
</dbReference>
<dbReference type="Pfam" id="PF00072">
    <property type="entry name" value="Response_reg"/>
    <property type="match status" value="1"/>
</dbReference>
<dbReference type="InterPro" id="IPR001867">
    <property type="entry name" value="OmpR/PhoB-type_DNA-bd"/>
</dbReference>
<evidence type="ECO:0000256" key="7">
    <source>
        <dbReference type="ARBA" id="ARBA00024867"/>
    </source>
</evidence>
<keyword evidence="3" id="KW-0902">Two-component regulatory system</keyword>
<dbReference type="GO" id="GO:0032993">
    <property type="term" value="C:protein-DNA complex"/>
    <property type="evidence" value="ECO:0007669"/>
    <property type="project" value="TreeGrafter"/>
</dbReference>
<dbReference type="GO" id="GO:0006355">
    <property type="term" value="P:regulation of DNA-templated transcription"/>
    <property type="evidence" value="ECO:0007669"/>
    <property type="project" value="InterPro"/>
</dbReference>
<organism evidence="12 13">
    <name type="scientific">Clostridium senegalense</name>
    <dbReference type="NCBI Taxonomy" id="1465809"/>
    <lineage>
        <taxon>Bacteria</taxon>
        <taxon>Bacillati</taxon>
        <taxon>Bacillota</taxon>
        <taxon>Clostridia</taxon>
        <taxon>Eubacteriales</taxon>
        <taxon>Clostridiaceae</taxon>
        <taxon>Clostridium</taxon>
    </lineage>
</organism>
<dbReference type="GO" id="GO:0000156">
    <property type="term" value="F:phosphorelay response regulator activity"/>
    <property type="evidence" value="ECO:0007669"/>
    <property type="project" value="TreeGrafter"/>
</dbReference>
<keyword evidence="6" id="KW-0804">Transcription</keyword>
<evidence type="ECO:0000256" key="5">
    <source>
        <dbReference type="ARBA" id="ARBA00023125"/>
    </source>
</evidence>
<dbReference type="PROSITE" id="PS51755">
    <property type="entry name" value="OMPR_PHOB"/>
    <property type="match status" value="1"/>
</dbReference>
<dbReference type="RefSeq" id="WP_199870776.1">
    <property type="nucleotide sequence ID" value="NZ_JAAGPU010000039.1"/>
</dbReference>
<evidence type="ECO:0000256" key="9">
    <source>
        <dbReference type="PROSITE-ProRule" id="PRU01091"/>
    </source>
</evidence>
<evidence type="ECO:0000259" key="11">
    <source>
        <dbReference type="PROSITE" id="PS51755"/>
    </source>
</evidence>
<dbReference type="SMART" id="SM00862">
    <property type="entry name" value="Trans_reg_C"/>
    <property type="match status" value="1"/>
</dbReference>
<keyword evidence="5 9" id="KW-0238">DNA-binding</keyword>
<evidence type="ECO:0000256" key="3">
    <source>
        <dbReference type="ARBA" id="ARBA00023012"/>
    </source>
</evidence>
<dbReference type="FunFam" id="1.10.10.10:FF:000018">
    <property type="entry name" value="DNA-binding response regulator ResD"/>
    <property type="match status" value="1"/>
</dbReference>
<dbReference type="CDD" id="cd17574">
    <property type="entry name" value="REC_OmpR"/>
    <property type="match status" value="1"/>
</dbReference>
<evidence type="ECO:0000256" key="2">
    <source>
        <dbReference type="ARBA" id="ARBA00022553"/>
    </source>
</evidence>
<feature type="domain" description="OmpR/PhoB-type" evidence="11">
    <location>
        <begin position="118"/>
        <end position="212"/>
    </location>
</feature>
<reference evidence="12 13" key="1">
    <citation type="submission" date="2020-02" db="EMBL/GenBank/DDBJ databases">
        <title>Genome assembly of a novel Clostridium senegalense strain.</title>
        <authorList>
            <person name="Gupta T.B."/>
            <person name="Jauregui R."/>
            <person name="Maclean P."/>
            <person name="Nawarathana A."/>
            <person name="Brightwell G."/>
        </authorList>
    </citation>
    <scope>NUCLEOTIDE SEQUENCE [LARGE SCALE GENOMIC DNA]</scope>
    <source>
        <strain evidence="12 13">AGRFS4</strain>
    </source>
</reference>
<dbReference type="EMBL" id="JAAGPU010000039">
    <property type="protein sequence ID" value="NEU06304.1"/>
    <property type="molecule type" value="Genomic_DNA"/>
</dbReference>
<name>A0A6M0H7M1_9CLOT</name>
<evidence type="ECO:0000256" key="1">
    <source>
        <dbReference type="ARBA" id="ARBA00018672"/>
    </source>
</evidence>
<keyword evidence="13" id="KW-1185">Reference proteome</keyword>
<evidence type="ECO:0000259" key="10">
    <source>
        <dbReference type="PROSITE" id="PS50110"/>
    </source>
</evidence>
<comment type="caution">
    <text evidence="12">The sequence shown here is derived from an EMBL/GenBank/DDBJ whole genome shotgun (WGS) entry which is preliminary data.</text>
</comment>
<dbReference type="GO" id="GO:0000976">
    <property type="term" value="F:transcription cis-regulatory region binding"/>
    <property type="evidence" value="ECO:0007669"/>
    <property type="project" value="TreeGrafter"/>
</dbReference>
<dbReference type="FunFam" id="3.40.50.2300:FF:000001">
    <property type="entry name" value="DNA-binding response regulator PhoB"/>
    <property type="match status" value="1"/>
</dbReference>
<evidence type="ECO:0000313" key="12">
    <source>
        <dbReference type="EMBL" id="NEU06304.1"/>
    </source>
</evidence>
<keyword evidence="4" id="KW-0805">Transcription regulation</keyword>
<feature type="domain" description="Response regulatory" evidence="10">
    <location>
        <begin position="2"/>
        <end position="115"/>
    </location>
</feature>
<dbReference type="PANTHER" id="PTHR48111">
    <property type="entry name" value="REGULATOR OF RPOS"/>
    <property type="match status" value="1"/>
</dbReference>
<keyword evidence="2 8" id="KW-0597">Phosphoprotein</keyword>
<dbReference type="InterPro" id="IPR036388">
    <property type="entry name" value="WH-like_DNA-bd_sf"/>
</dbReference>
<proteinExistence type="predicted"/>
<dbReference type="InterPro" id="IPR039420">
    <property type="entry name" value="WalR-like"/>
</dbReference>
<dbReference type="PANTHER" id="PTHR48111:SF73">
    <property type="entry name" value="ALKALINE PHOSPHATASE SYNTHESIS TRANSCRIPTIONAL REGULATORY PROTEIN PHOP"/>
    <property type="match status" value="1"/>
</dbReference>
<feature type="modified residue" description="4-aspartylphosphate" evidence="8">
    <location>
        <position position="51"/>
    </location>
</feature>
<evidence type="ECO:0000256" key="8">
    <source>
        <dbReference type="PROSITE-ProRule" id="PRU00169"/>
    </source>
</evidence>
<dbReference type="CDD" id="cd00383">
    <property type="entry name" value="trans_reg_C"/>
    <property type="match status" value="1"/>
</dbReference>
<evidence type="ECO:0000256" key="4">
    <source>
        <dbReference type="ARBA" id="ARBA00023015"/>
    </source>
</evidence>
<dbReference type="Gene3D" id="3.40.50.2300">
    <property type="match status" value="1"/>
</dbReference>
<comment type="function">
    <text evidence="7">May play the central regulatory role in sporulation. It may be an element of the effector pathway responsible for the activation of sporulation genes in response to nutritional stress. Spo0A may act in concert with spo0H (a sigma factor) to control the expression of some genes that are critical to the sporulation process.</text>
</comment>
<gene>
    <name evidence="12" type="ORF">G3M99_15935</name>
</gene>
<dbReference type="InterPro" id="IPR011006">
    <property type="entry name" value="CheY-like_superfamily"/>
</dbReference>
<dbReference type="GO" id="GO:0005829">
    <property type="term" value="C:cytosol"/>
    <property type="evidence" value="ECO:0007669"/>
    <property type="project" value="TreeGrafter"/>
</dbReference>
<dbReference type="SUPFAM" id="SSF52172">
    <property type="entry name" value="CheY-like"/>
    <property type="match status" value="1"/>
</dbReference>
<dbReference type="Gene3D" id="1.10.10.10">
    <property type="entry name" value="Winged helix-like DNA-binding domain superfamily/Winged helix DNA-binding domain"/>
    <property type="match status" value="1"/>
</dbReference>
<sequence>MRVLIADDEKDMVKILDAYFKKEGFETILAYDGECALELLSSNKVDLAILDWMMPQINGIEVCKYIKENSDTKVLMLTAKVQNEDEIEALSCGADEYIKKPFDPRILIIRAKKLLDFSEGVRFKDLEINLKSKKVYKNDEHLNLTKIEFELLVCLMRNKGIILSREKLLDLVWGIDYEGDYRTVDTHVRRLRSKVGDEIIKTYRGLGYSLEED</sequence>
<dbReference type="PROSITE" id="PS50110">
    <property type="entry name" value="RESPONSE_REGULATORY"/>
    <property type="match status" value="1"/>
</dbReference>
<accession>A0A6M0H7M1</accession>
<dbReference type="Pfam" id="PF00486">
    <property type="entry name" value="Trans_reg_C"/>
    <property type="match status" value="1"/>
</dbReference>
<dbReference type="Proteomes" id="UP000481872">
    <property type="component" value="Unassembled WGS sequence"/>
</dbReference>